<evidence type="ECO:0000256" key="8">
    <source>
        <dbReference type="ARBA" id="ARBA00023242"/>
    </source>
</evidence>
<dbReference type="GO" id="GO:0051301">
    <property type="term" value="P:cell division"/>
    <property type="evidence" value="ECO:0007669"/>
    <property type="project" value="UniProtKB-KW"/>
</dbReference>
<keyword evidence="13" id="KW-1185">Reference proteome</keyword>
<feature type="non-terminal residue" evidence="12">
    <location>
        <position position="1"/>
    </location>
</feature>
<gene>
    <name evidence="12" type="ORF">BSL78_19622</name>
</gene>
<comment type="caution">
    <text evidence="12">The sequence shown here is derived from an EMBL/GenBank/DDBJ whole genome shotgun (WGS) entry which is preliminary data.</text>
</comment>
<keyword evidence="9" id="KW-0131">Cell cycle</keyword>
<dbReference type="GO" id="GO:0005680">
    <property type="term" value="C:anaphase-promoting complex"/>
    <property type="evidence" value="ECO:0007669"/>
    <property type="project" value="InterPro"/>
</dbReference>
<evidence type="ECO:0000256" key="1">
    <source>
        <dbReference type="ARBA" id="ARBA00004123"/>
    </source>
</evidence>
<comment type="pathway">
    <text evidence="2">Protein modification; protein ubiquitination.</text>
</comment>
<evidence type="ECO:0000256" key="5">
    <source>
        <dbReference type="ARBA" id="ARBA00022618"/>
    </source>
</evidence>
<protein>
    <recommendedName>
        <fullName evidence="4">Anaphase-promoting complex subunit 13</fullName>
    </recommendedName>
    <alternativeName>
        <fullName evidence="10">Cyclosome subunit 13</fullName>
    </alternativeName>
</protein>
<dbReference type="PANTHER" id="PTHR28672:SF1">
    <property type="entry name" value="ANAPHASE-PROMOTING COMPLEX SUBUNIT 13"/>
    <property type="match status" value="1"/>
</dbReference>
<proteinExistence type="inferred from homology"/>
<evidence type="ECO:0000256" key="7">
    <source>
        <dbReference type="ARBA" id="ARBA00022786"/>
    </source>
</evidence>
<name>A0A2G8K690_STIJA</name>
<dbReference type="EMBL" id="MRZV01000843">
    <property type="protein sequence ID" value="PIK43524.1"/>
    <property type="molecule type" value="Genomic_DNA"/>
</dbReference>
<organism evidence="12 13">
    <name type="scientific">Stichopus japonicus</name>
    <name type="common">Sea cucumber</name>
    <dbReference type="NCBI Taxonomy" id="307972"/>
    <lineage>
        <taxon>Eukaryota</taxon>
        <taxon>Metazoa</taxon>
        <taxon>Echinodermata</taxon>
        <taxon>Eleutherozoa</taxon>
        <taxon>Echinozoa</taxon>
        <taxon>Holothuroidea</taxon>
        <taxon>Aspidochirotacea</taxon>
        <taxon>Aspidochirotida</taxon>
        <taxon>Stichopodidae</taxon>
        <taxon>Apostichopus</taxon>
    </lineage>
</organism>
<comment type="similarity">
    <text evidence="3">Belongs to the APC13 family.</text>
</comment>
<evidence type="ECO:0000256" key="10">
    <source>
        <dbReference type="ARBA" id="ARBA00031338"/>
    </source>
</evidence>
<sequence length="85" mass="9853">PDVLYSIIIIIMDSEVQREGRLLDIVDDEWRKDKLPNDDIEVPIEDVPDLDSGNDEKVSLKEEEKRWTDVAVQNLSQEVTTTQRT</sequence>
<evidence type="ECO:0000256" key="11">
    <source>
        <dbReference type="ARBA" id="ARBA00045696"/>
    </source>
</evidence>
<dbReference type="GO" id="GO:0070979">
    <property type="term" value="P:protein K11-linked ubiquitination"/>
    <property type="evidence" value="ECO:0007669"/>
    <property type="project" value="TreeGrafter"/>
</dbReference>
<dbReference type="InterPro" id="IPR008401">
    <property type="entry name" value="Apc13"/>
</dbReference>
<evidence type="ECO:0000313" key="13">
    <source>
        <dbReference type="Proteomes" id="UP000230750"/>
    </source>
</evidence>
<dbReference type="Proteomes" id="UP000230750">
    <property type="component" value="Unassembled WGS sequence"/>
</dbReference>
<evidence type="ECO:0000256" key="9">
    <source>
        <dbReference type="ARBA" id="ARBA00023306"/>
    </source>
</evidence>
<evidence type="ECO:0000256" key="2">
    <source>
        <dbReference type="ARBA" id="ARBA00004906"/>
    </source>
</evidence>
<evidence type="ECO:0000256" key="4">
    <source>
        <dbReference type="ARBA" id="ARBA00013935"/>
    </source>
</evidence>
<keyword evidence="7" id="KW-0833">Ubl conjugation pathway</keyword>
<reference evidence="12 13" key="1">
    <citation type="journal article" date="2017" name="PLoS Biol.">
        <title>The sea cucumber genome provides insights into morphological evolution and visceral regeneration.</title>
        <authorList>
            <person name="Zhang X."/>
            <person name="Sun L."/>
            <person name="Yuan J."/>
            <person name="Sun Y."/>
            <person name="Gao Y."/>
            <person name="Zhang L."/>
            <person name="Li S."/>
            <person name="Dai H."/>
            <person name="Hamel J.F."/>
            <person name="Liu C."/>
            <person name="Yu Y."/>
            <person name="Liu S."/>
            <person name="Lin W."/>
            <person name="Guo K."/>
            <person name="Jin S."/>
            <person name="Xu P."/>
            <person name="Storey K.B."/>
            <person name="Huan P."/>
            <person name="Zhang T."/>
            <person name="Zhou Y."/>
            <person name="Zhang J."/>
            <person name="Lin C."/>
            <person name="Li X."/>
            <person name="Xing L."/>
            <person name="Huo D."/>
            <person name="Sun M."/>
            <person name="Wang L."/>
            <person name="Mercier A."/>
            <person name="Li F."/>
            <person name="Yang H."/>
            <person name="Xiang J."/>
        </authorList>
    </citation>
    <scope>NUCLEOTIDE SEQUENCE [LARGE SCALE GENOMIC DNA]</scope>
    <source>
        <strain evidence="12">Shaxun</strain>
        <tissue evidence="12">Muscle</tissue>
    </source>
</reference>
<evidence type="ECO:0000313" key="12">
    <source>
        <dbReference type="EMBL" id="PIK43524.1"/>
    </source>
</evidence>
<accession>A0A2G8K690</accession>
<keyword evidence="8" id="KW-0539">Nucleus</keyword>
<keyword evidence="5" id="KW-0132">Cell division</keyword>
<dbReference type="OrthoDB" id="25675at2759"/>
<evidence type="ECO:0000256" key="3">
    <source>
        <dbReference type="ARBA" id="ARBA00006940"/>
    </source>
</evidence>
<evidence type="ECO:0000256" key="6">
    <source>
        <dbReference type="ARBA" id="ARBA00022776"/>
    </source>
</evidence>
<comment type="subcellular location">
    <subcellularLocation>
        <location evidence="1">Nucleus</location>
    </subcellularLocation>
</comment>
<keyword evidence="6" id="KW-0498">Mitosis</keyword>
<dbReference type="STRING" id="307972.A0A2G8K690"/>
<dbReference type="Pfam" id="PF05839">
    <property type="entry name" value="Apc13p"/>
    <property type="match status" value="1"/>
</dbReference>
<comment type="function">
    <text evidence="11">Component of the anaphase promoting complex/cyclosome (APC/C), a cell cycle-regulated E3 ubiquitin ligase that controls progression through mitosis and the G1 phase of the cell cycle. The APC/C complex acts by mediating ubiquitination and subsequent degradation of target proteins: it mainly mediates the formation of 'Lys-11'-linked polyubiquitin chains and, to a lower extent, the formation of 'Lys-48'- and 'Lys-63'-linked polyubiquitin chains. The APC/C complex catalyzes assembly of branched 'Lys-11'-/'Lys-48'-linked branched ubiquitin chains on target proteins.</text>
</comment>
<dbReference type="PANTHER" id="PTHR28672">
    <property type="entry name" value="ANAPHASE-PROMOTING COMPLEX SUBUNIT 13"/>
    <property type="match status" value="1"/>
</dbReference>
<dbReference type="AlphaFoldDB" id="A0A2G8K690"/>